<keyword evidence="4" id="KW-1185">Reference proteome</keyword>
<keyword evidence="2" id="KW-0472">Membrane</keyword>
<proteinExistence type="predicted"/>
<feature type="transmembrane region" description="Helical" evidence="2">
    <location>
        <begin position="270"/>
        <end position="303"/>
    </location>
</feature>
<feature type="transmembrane region" description="Helical" evidence="2">
    <location>
        <begin position="210"/>
        <end position="231"/>
    </location>
</feature>
<feature type="transmembrane region" description="Helical" evidence="2">
    <location>
        <begin position="130"/>
        <end position="153"/>
    </location>
</feature>
<gene>
    <name evidence="3" type="ORF">BRM3_08640</name>
</gene>
<accession>A0ABY6FXS5</accession>
<evidence type="ECO:0000256" key="2">
    <source>
        <dbReference type="SAM" id="Phobius"/>
    </source>
</evidence>
<feature type="region of interest" description="Disordered" evidence="1">
    <location>
        <begin position="1"/>
        <end position="36"/>
    </location>
</feature>
<protein>
    <submittedName>
        <fullName evidence="3">Glycerophosphodiester phosphodiesterase</fullName>
    </submittedName>
</protein>
<feature type="transmembrane region" description="Helical" evidence="2">
    <location>
        <begin position="309"/>
        <end position="330"/>
    </location>
</feature>
<evidence type="ECO:0000313" key="3">
    <source>
        <dbReference type="EMBL" id="UYG15710.1"/>
    </source>
</evidence>
<reference evidence="3" key="1">
    <citation type="submission" date="2022-10" db="EMBL/GenBank/DDBJ databases">
        <title>Whole-Genome Sequencing of Brachybacterium huguangmaarense BRM-3, Isolated from Betula schmidtii.</title>
        <authorList>
            <person name="Haam D."/>
        </authorList>
    </citation>
    <scope>NUCLEOTIDE SEQUENCE</scope>
    <source>
        <strain evidence="3">BRM-3</strain>
    </source>
</reference>
<sequence>MTNPWTAPGTNGEESGAVGTAAASPAPGGPTAPGPLQRELVARTPLFPLRPLGVGEILGAATRIYRLRPRISLLVAAVVYAISFVLTTALSGASILPMAGQVQASMDGSAGATVTGPGDGEVLVTLGASLASGLVSLVAAQLVTIALSALAIGEATGTPLADAAVWRTIRRHGISAVLAGLVIAVATLVLWAVLVGLGLLPLLLTDEAHWWTIVPVLLALVLALAGSVVIWMRTALTAPALVVEKLGALGAIRRSLVLTRGRRRWRVLGVGALLVLLVYVLTQVLASAFGIVAVVAYVAILLAGGPGLVVLAMAVLLVLTMLGAYVASVLSEPFRSAGMAALYADQRMRWESWDVELTRRSRDARDAATAPSGAATHGGGPW</sequence>
<feature type="transmembrane region" description="Helical" evidence="2">
    <location>
        <begin position="174"/>
        <end position="204"/>
    </location>
</feature>
<name>A0ABY6FXS5_9MICO</name>
<evidence type="ECO:0000256" key="1">
    <source>
        <dbReference type="SAM" id="MobiDB-lite"/>
    </source>
</evidence>
<feature type="compositionally biased region" description="Polar residues" evidence="1">
    <location>
        <begin position="1"/>
        <end position="13"/>
    </location>
</feature>
<feature type="compositionally biased region" description="Low complexity" evidence="1">
    <location>
        <begin position="15"/>
        <end position="26"/>
    </location>
</feature>
<organism evidence="3 4">
    <name type="scientific">Brachybacterium huguangmaarense</name>
    <dbReference type="NCBI Taxonomy" id="1652028"/>
    <lineage>
        <taxon>Bacteria</taxon>
        <taxon>Bacillati</taxon>
        <taxon>Actinomycetota</taxon>
        <taxon>Actinomycetes</taxon>
        <taxon>Micrococcales</taxon>
        <taxon>Dermabacteraceae</taxon>
        <taxon>Brachybacterium</taxon>
    </lineage>
</organism>
<dbReference type="RefSeq" id="WP_263592924.1">
    <property type="nucleotide sequence ID" value="NZ_CP107020.1"/>
</dbReference>
<keyword evidence="2" id="KW-1133">Transmembrane helix</keyword>
<dbReference type="Proteomes" id="UP001164305">
    <property type="component" value="Chromosome"/>
</dbReference>
<keyword evidence="2" id="KW-0812">Transmembrane</keyword>
<dbReference type="EMBL" id="CP107020">
    <property type="protein sequence ID" value="UYG15710.1"/>
    <property type="molecule type" value="Genomic_DNA"/>
</dbReference>
<feature type="transmembrane region" description="Helical" evidence="2">
    <location>
        <begin position="73"/>
        <end position="96"/>
    </location>
</feature>
<evidence type="ECO:0000313" key="4">
    <source>
        <dbReference type="Proteomes" id="UP001164305"/>
    </source>
</evidence>